<keyword evidence="4 8" id="KW-0418">Kinase</keyword>
<evidence type="ECO:0000256" key="3">
    <source>
        <dbReference type="ARBA" id="ARBA00022741"/>
    </source>
</evidence>
<sequence length="306" mass="32182">MHSNHANTGGPGHGSGALQPMQVDVVSIQSQVVYGQVGNTIAVPTLQSLGLRVAAVPTVVLSNTPHHPTVHGGAIPVEWFRGYLDDLVARDCLRRLRAVVVGYLGGPRQAEILASWLEDRLRADPGIRVLIDPVIGDEDVGVYVDPGMVDAYRRHLLPLADGLVPNAFEVGLLTGLPVDDLDQVIAAARALMGGRTQWVVATSAAPAGWPEGGMQVAVVTPDAVQTIDHRRLATTPKGTGDLFSATLAAHRLAGLAVVDAARRACDRVLQVLEASLAAGSAEMLVFPDPQDSPPPPSPPTSPTRRL</sequence>
<keyword evidence="5" id="KW-0067">ATP-binding</keyword>
<dbReference type="InterPro" id="IPR029056">
    <property type="entry name" value="Ribokinase-like"/>
</dbReference>
<dbReference type="InterPro" id="IPR013749">
    <property type="entry name" value="PM/HMP-P_kinase-1"/>
</dbReference>
<gene>
    <name evidence="8" type="primary">pdxK</name>
    <name evidence="8" type="synonym">thiJ</name>
    <name evidence="8" type="ORF">H9645_00690</name>
</gene>
<dbReference type="PANTHER" id="PTHR10534">
    <property type="entry name" value="PYRIDOXAL KINASE"/>
    <property type="match status" value="1"/>
</dbReference>
<comment type="caution">
    <text evidence="8">The sequence shown here is derived from an EMBL/GenBank/DDBJ whole genome shotgun (WGS) entry which is preliminary data.</text>
</comment>
<feature type="compositionally biased region" description="Pro residues" evidence="6">
    <location>
        <begin position="290"/>
        <end position="306"/>
    </location>
</feature>
<protein>
    <recommendedName>
        <fullName evidence="1">pyridoxal kinase</fullName>
        <ecNumber evidence="1">2.7.1.35</ecNumber>
    </recommendedName>
</protein>
<dbReference type="EC" id="2.7.1.35" evidence="1"/>
<dbReference type="Pfam" id="PF08543">
    <property type="entry name" value="Phos_pyr_kin"/>
    <property type="match status" value="1"/>
</dbReference>
<proteinExistence type="predicted"/>
<dbReference type="PANTHER" id="PTHR10534:SF15">
    <property type="entry name" value="PYRIDOXINE_PYRIDOXAL_PYRIDOXAMINE KINASE"/>
    <property type="match status" value="1"/>
</dbReference>
<dbReference type="CDD" id="cd01173">
    <property type="entry name" value="pyridoxal_pyridoxamine_kinase"/>
    <property type="match status" value="1"/>
</dbReference>
<evidence type="ECO:0000259" key="7">
    <source>
        <dbReference type="Pfam" id="PF08543"/>
    </source>
</evidence>
<dbReference type="SUPFAM" id="SSF53613">
    <property type="entry name" value="Ribokinase-like"/>
    <property type="match status" value="1"/>
</dbReference>
<feature type="region of interest" description="Disordered" evidence="6">
    <location>
        <begin position="285"/>
        <end position="306"/>
    </location>
</feature>
<evidence type="ECO:0000256" key="2">
    <source>
        <dbReference type="ARBA" id="ARBA00022679"/>
    </source>
</evidence>
<dbReference type="NCBIfam" id="TIGR00687">
    <property type="entry name" value="pyridox_kin"/>
    <property type="match status" value="1"/>
</dbReference>
<evidence type="ECO:0000256" key="4">
    <source>
        <dbReference type="ARBA" id="ARBA00022777"/>
    </source>
</evidence>
<accession>A0ABR8UEU3</accession>
<evidence type="ECO:0000256" key="1">
    <source>
        <dbReference type="ARBA" id="ARBA00012104"/>
    </source>
</evidence>
<feature type="domain" description="Pyridoxamine kinase/Phosphomethylpyrimidine kinase" evidence="7">
    <location>
        <begin position="59"/>
        <end position="281"/>
    </location>
</feature>
<keyword evidence="2 8" id="KW-0808">Transferase</keyword>
<evidence type="ECO:0000256" key="5">
    <source>
        <dbReference type="ARBA" id="ARBA00022840"/>
    </source>
</evidence>
<dbReference type="InterPro" id="IPR004625">
    <property type="entry name" value="PyrdxlKinase"/>
</dbReference>
<dbReference type="RefSeq" id="WP_191727824.1">
    <property type="nucleotide sequence ID" value="NZ_JACSQJ010000001.1"/>
</dbReference>
<dbReference type="NCBIfam" id="NF006034">
    <property type="entry name" value="PRK08176.1"/>
    <property type="match status" value="1"/>
</dbReference>
<keyword evidence="9" id="KW-1185">Reference proteome</keyword>
<dbReference type="Gene3D" id="3.40.1190.20">
    <property type="match status" value="1"/>
</dbReference>
<dbReference type="EMBL" id="JACSQJ010000001">
    <property type="protein sequence ID" value="MBD7986545.1"/>
    <property type="molecule type" value="Genomic_DNA"/>
</dbReference>
<name>A0ABR8UEU3_9GAMM</name>
<reference evidence="8 9" key="1">
    <citation type="submission" date="2020-08" db="EMBL/GenBank/DDBJ databases">
        <title>A Genomic Blueprint of the Chicken Gut Microbiome.</title>
        <authorList>
            <person name="Gilroy R."/>
            <person name="Ravi A."/>
            <person name="Getino M."/>
            <person name="Pursley I."/>
            <person name="Horton D.L."/>
            <person name="Alikhan N.-F."/>
            <person name="Baker D."/>
            <person name="Gharbi K."/>
            <person name="Hall N."/>
            <person name="Watson M."/>
            <person name="Adriaenssens E.M."/>
            <person name="Foster-Nyarko E."/>
            <person name="Jarju S."/>
            <person name="Secka A."/>
            <person name="Antonio M."/>
            <person name="Oren A."/>
            <person name="Chaudhuri R."/>
            <person name="La Ragione R.M."/>
            <person name="Hildebrand F."/>
            <person name="Pallen M.J."/>
        </authorList>
    </citation>
    <scope>NUCLEOTIDE SEQUENCE [LARGE SCALE GENOMIC DNA]</scope>
    <source>
        <strain evidence="8 9">Sa2BVA3</strain>
    </source>
</reference>
<keyword evidence="3" id="KW-0547">Nucleotide-binding</keyword>
<evidence type="ECO:0000313" key="8">
    <source>
        <dbReference type="EMBL" id="MBD7986545.1"/>
    </source>
</evidence>
<evidence type="ECO:0000313" key="9">
    <source>
        <dbReference type="Proteomes" id="UP000647183"/>
    </source>
</evidence>
<dbReference type="Proteomes" id="UP000647183">
    <property type="component" value="Unassembled WGS sequence"/>
</dbReference>
<evidence type="ECO:0000256" key="6">
    <source>
        <dbReference type="SAM" id="MobiDB-lite"/>
    </source>
</evidence>
<organism evidence="8 9">
    <name type="scientific">Luteimonas colneyensis</name>
    <dbReference type="NCBI Taxonomy" id="2762230"/>
    <lineage>
        <taxon>Bacteria</taxon>
        <taxon>Pseudomonadati</taxon>
        <taxon>Pseudomonadota</taxon>
        <taxon>Gammaproteobacteria</taxon>
        <taxon>Lysobacterales</taxon>
        <taxon>Lysobacteraceae</taxon>
        <taxon>Luteimonas</taxon>
    </lineage>
</organism>
<dbReference type="GO" id="GO:0008478">
    <property type="term" value="F:pyridoxal kinase activity"/>
    <property type="evidence" value="ECO:0007669"/>
    <property type="project" value="UniProtKB-EC"/>
</dbReference>